<protein>
    <submittedName>
        <fullName evidence="1">Uncharacterized protein</fullName>
    </submittedName>
</protein>
<keyword evidence="2" id="KW-1185">Reference proteome</keyword>
<dbReference type="Proteomes" id="UP000006729">
    <property type="component" value="Chromosome 10"/>
</dbReference>
<accession>A0ACC0SEI6</accession>
<evidence type="ECO:0000313" key="2">
    <source>
        <dbReference type="Proteomes" id="UP000006729"/>
    </source>
</evidence>
<comment type="caution">
    <text evidence="1">The sequence shown here is derived from an EMBL/GenBank/DDBJ whole genome shotgun (WGS) entry which is preliminary data.</text>
</comment>
<organism evidence="1 2">
    <name type="scientific">Populus trichocarpa</name>
    <name type="common">Western balsam poplar</name>
    <name type="synonym">Populus balsamifera subsp. trichocarpa</name>
    <dbReference type="NCBI Taxonomy" id="3694"/>
    <lineage>
        <taxon>Eukaryota</taxon>
        <taxon>Viridiplantae</taxon>
        <taxon>Streptophyta</taxon>
        <taxon>Embryophyta</taxon>
        <taxon>Tracheophyta</taxon>
        <taxon>Spermatophyta</taxon>
        <taxon>Magnoliopsida</taxon>
        <taxon>eudicotyledons</taxon>
        <taxon>Gunneridae</taxon>
        <taxon>Pentapetalae</taxon>
        <taxon>rosids</taxon>
        <taxon>fabids</taxon>
        <taxon>Malpighiales</taxon>
        <taxon>Salicaceae</taxon>
        <taxon>Saliceae</taxon>
        <taxon>Populus</taxon>
    </lineage>
</organism>
<name>A0ACC0SEI6_POPTR</name>
<sequence length="48" mass="5599">MQLYKCRSSSDTVKHHLTISLTNCKINNFKMNTSQSTFCKDDCLHFQT</sequence>
<dbReference type="EMBL" id="CM009299">
    <property type="protein sequence ID" value="KAI9387614.1"/>
    <property type="molecule type" value="Genomic_DNA"/>
</dbReference>
<evidence type="ECO:0000313" key="1">
    <source>
        <dbReference type="EMBL" id="KAI9387614.1"/>
    </source>
</evidence>
<reference evidence="1 2" key="1">
    <citation type="journal article" date="2006" name="Science">
        <title>The genome of black cottonwood, Populus trichocarpa (Torr. &amp; Gray).</title>
        <authorList>
            <person name="Tuskan G.A."/>
            <person name="Difazio S."/>
            <person name="Jansson S."/>
            <person name="Bohlmann J."/>
            <person name="Grigoriev I."/>
            <person name="Hellsten U."/>
            <person name="Putnam N."/>
            <person name="Ralph S."/>
            <person name="Rombauts S."/>
            <person name="Salamov A."/>
            <person name="Schein J."/>
            <person name="Sterck L."/>
            <person name="Aerts A."/>
            <person name="Bhalerao R.R."/>
            <person name="Bhalerao R.P."/>
            <person name="Blaudez D."/>
            <person name="Boerjan W."/>
            <person name="Brun A."/>
            <person name="Brunner A."/>
            <person name="Busov V."/>
            <person name="Campbell M."/>
            <person name="Carlson J."/>
            <person name="Chalot M."/>
            <person name="Chapman J."/>
            <person name="Chen G.L."/>
            <person name="Cooper D."/>
            <person name="Coutinho P.M."/>
            <person name="Couturier J."/>
            <person name="Covert S."/>
            <person name="Cronk Q."/>
            <person name="Cunningham R."/>
            <person name="Davis J."/>
            <person name="Degroeve S."/>
            <person name="Dejardin A."/>
            <person name="Depamphilis C."/>
            <person name="Detter J."/>
            <person name="Dirks B."/>
            <person name="Dubchak I."/>
            <person name="Duplessis S."/>
            <person name="Ehlting J."/>
            <person name="Ellis B."/>
            <person name="Gendler K."/>
            <person name="Goodstein D."/>
            <person name="Gribskov M."/>
            <person name="Grimwood J."/>
            <person name="Groover A."/>
            <person name="Gunter L."/>
            <person name="Hamberger B."/>
            <person name="Heinze B."/>
            <person name="Helariutta Y."/>
            <person name="Henrissat B."/>
            <person name="Holligan D."/>
            <person name="Holt R."/>
            <person name="Huang W."/>
            <person name="Islam-Faridi N."/>
            <person name="Jones S."/>
            <person name="Jones-Rhoades M."/>
            <person name="Jorgensen R."/>
            <person name="Joshi C."/>
            <person name="Kangasjarvi J."/>
            <person name="Karlsson J."/>
            <person name="Kelleher C."/>
            <person name="Kirkpatrick R."/>
            <person name="Kirst M."/>
            <person name="Kohler A."/>
            <person name="Kalluri U."/>
            <person name="Larimer F."/>
            <person name="Leebens-Mack J."/>
            <person name="Leple J.C."/>
            <person name="Locascio P."/>
            <person name="Lou Y."/>
            <person name="Lucas S."/>
            <person name="Martin F."/>
            <person name="Montanini B."/>
            <person name="Napoli C."/>
            <person name="Nelson D.R."/>
            <person name="Nelson C."/>
            <person name="Nieminen K."/>
            <person name="Nilsson O."/>
            <person name="Pereda V."/>
            <person name="Peter G."/>
            <person name="Philippe R."/>
            <person name="Pilate G."/>
            <person name="Poliakov A."/>
            <person name="Razumovskaya J."/>
            <person name="Richardson P."/>
            <person name="Rinaldi C."/>
            <person name="Ritland K."/>
            <person name="Rouze P."/>
            <person name="Ryaboy D."/>
            <person name="Schmutz J."/>
            <person name="Schrader J."/>
            <person name="Segerman B."/>
            <person name="Shin H."/>
            <person name="Siddiqui A."/>
            <person name="Sterky F."/>
            <person name="Terry A."/>
            <person name="Tsai C.J."/>
            <person name="Uberbacher E."/>
            <person name="Unneberg P."/>
            <person name="Vahala J."/>
            <person name="Wall K."/>
            <person name="Wessler S."/>
            <person name="Yang G."/>
            <person name="Yin T."/>
            <person name="Douglas C."/>
            <person name="Marra M."/>
            <person name="Sandberg G."/>
            <person name="Van de Peer Y."/>
            <person name="Rokhsar D."/>
        </authorList>
    </citation>
    <scope>NUCLEOTIDE SEQUENCE [LARGE SCALE GENOMIC DNA]</scope>
    <source>
        <strain evidence="2">cv. Nisqually</strain>
    </source>
</reference>
<gene>
    <name evidence="1" type="ORF">POPTR_010G200301v4</name>
</gene>
<proteinExistence type="predicted"/>